<evidence type="ECO:0000256" key="1">
    <source>
        <dbReference type="ARBA" id="ARBA00022448"/>
    </source>
</evidence>
<name>A0ABX8BBV9_9BACT</name>
<keyword evidence="4" id="KW-0249">Electron transport</keyword>
<evidence type="ECO:0000313" key="9">
    <source>
        <dbReference type="Proteomes" id="UP000676506"/>
    </source>
</evidence>
<dbReference type="RefSeq" id="WP_211430310.1">
    <property type="nucleotide sequence ID" value="NZ_CP072649.1"/>
</dbReference>
<feature type="domain" description="Class III cytochrome C" evidence="7">
    <location>
        <begin position="65"/>
        <end position="184"/>
    </location>
</feature>
<feature type="chain" id="PRO_5045226632" evidence="6">
    <location>
        <begin position="20"/>
        <end position="189"/>
    </location>
</feature>
<dbReference type="Pfam" id="PF02085">
    <property type="entry name" value="Cytochrom_CIII"/>
    <property type="match status" value="1"/>
</dbReference>
<keyword evidence="6" id="KW-0732">Signal</keyword>
<keyword evidence="1" id="KW-0813">Transport</keyword>
<keyword evidence="3" id="KW-0479">Metal-binding</keyword>
<proteinExistence type="predicted"/>
<organism evidence="8 9">
    <name type="scientific">Chloracidobacterium validum</name>
    <dbReference type="NCBI Taxonomy" id="2821543"/>
    <lineage>
        <taxon>Bacteria</taxon>
        <taxon>Pseudomonadati</taxon>
        <taxon>Acidobacteriota</taxon>
        <taxon>Terriglobia</taxon>
        <taxon>Terriglobales</taxon>
        <taxon>Acidobacteriaceae</taxon>
        <taxon>Chloracidobacterium</taxon>
    </lineage>
</organism>
<keyword evidence="9" id="KW-1185">Reference proteome</keyword>
<feature type="signal peptide" evidence="6">
    <location>
        <begin position="1"/>
        <end position="19"/>
    </location>
</feature>
<sequence>MKRWLIAVYMLSAGWLVLAPTMARLTIAAAPSLTNEDASTKMPGKMVFDNTESDPPFSKYAGYKDDKGKAPFDHQQHVDYQGSTCVVCHHTNSKTLVAKGDTASEPVMKCTVCHTDQDKAPSPVEGTNEDHKFKDVPAVEAETAYHGADNSKSAASEAGCITCHKRLTKEFPKAGKVVSCSSCHTGQDS</sequence>
<keyword evidence="5" id="KW-0408">Iron</keyword>
<evidence type="ECO:0000256" key="5">
    <source>
        <dbReference type="ARBA" id="ARBA00023004"/>
    </source>
</evidence>
<dbReference type="Gene3D" id="3.90.10.10">
    <property type="entry name" value="Cytochrome C3"/>
    <property type="match status" value="1"/>
</dbReference>
<dbReference type="CDD" id="cd08168">
    <property type="entry name" value="Cytochrom_C3"/>
    <property type="match status" value="1"/>
</dbReference>
<evidence type="ECO:0000256" key="6">
    <source>
        <dbReference type="SAM" id="SignalP"/>
    </source>
</evidence>
<keyword evidence="2" id="KW-0349">Heme</keyword>
<dbReference type="EMBL" id="CP072649">
    <property type="protein sequence ID" value="QUW04421.1"/>
    <property type="molecule type" value="Genomic_DNA"/>
</dbReference>
<reference evidence="8 9" key="1">
    <citation type="submission" date="2021-03" db="EMBL/GenBank/DDBJ databases">
        <title>Genomic and phenotypic characterization of Chloracidobacterium isolates provides evidence for multiple species.</title>
        <authorList>
            <person name="Saini M.K."/>
            <person name="Costas A.M.G."/>
            <person name="Tank M."/>
            <person name="Bryant D.A."/>
        </authorList>
    </citation>
    <scope>NUCLEOTIDE SEQUENCE [LARGE SCALE GENOMIC DNA]</scope>
    <source>
        <strain evidence="8 9">BV2-C</strain>
    </source>
</reference>
<dbReference type="InterPro" id="IPR020942">
    <property type="entry name" value="Cyt_c_III_dom"/>
</dbReference>
<gene>
    <name evidence="8" type="ORF">J8C06_11525</name>
</gene>
<accession>A0ABX8BBV9</accession>
<protein>
    <submittedName>
        <fullName evidence="8">Cytochrome c3 family protein</fullName>
    </submittedName>
</protein>
<dbReference type="InterPro" id="IPR036280">
    <property type="entry name" value="Multihaem_cyt_sf"/>
</dbReference>
<evidence type="ECO:0000256" key="3">
    <source>
        <dbReference type="ARBA" id="ARBA00022723"/>
    </source>
</evidence>
<dbReference type="SUPFAM" id="SSF48695">
    <property type="entry name" value="Multiheme cytochromes"/>
    <property type="match status" value="1"/>
</dbReference>
<evidence type="ECO:0000259" key="7">
    <source>
        <dbReference type="Pfam" id="PF02085"/>
    </source>
</evidence>
<evidence type="ECO:0000256" key="4">
    <source>
        <dbReference type="ARBA" id="ARBA00022982"/>
    </source>
</evidence>
<evidence type="ECO:0000256" key="2">
    <source>
        <dbReference type="ARBA" id="ARBA00022617"/>
    </source>
</evidence>
<evidence type="ECO:0000313" key="8">
    <source>
        <dbReference type="EMBL" id="QUW04421.1"/>
    </source>
</evidence>
<dbReference type="Proteomes" id="UP000676506">
    <property type="component" value="Chromosome 2"/>
</dbReference>